<organism evidence="1 2">
    <name type="scientific">Araneus ventricosus</name>
    <name type="common">Orbweaver spider</name>
    <name type="synonym">Epeira ventricosa</name>
    <dbReference type="NCBI Taxonomy" id="182803"/>
    <lineage>
        <taxon>Eukaryota</taxon>
        <taxon>Metazoa</taxon>
        <taxon>Ecdysozoa</taxon>
        <taxon>Arthropoda</taxon>
        <taxon>Chelicerata</taxon>
        <taxon>Arachnida</taxon>
        <taxon>Araneae</taxon>
        <taxon>Araneomorphae</taxon>
        <taxon>Entelegynae</taxon>
        <taxon>Araneoidea</taxon>
        <taxon>Araneidae</taxon>
        <taxon>Araneus</taxon>
    </lineage>
</organism>
<dbReference type="AlphaFoldDB" id="A0A4Y2INV9"/>
<reference evidence="1 2" key="1">
    <citation type="journal article" date="2019" name="Sci. Rep.">
        <title>Orb-weaving spider Araneus ventricosus genome elucidates the spidroin gene catalogue.</title>
        <authorList>
            <person name="Kono N."/>
            <person name="Nakamura H."/>
            <person name="Ohtoshi R."/>
            <person name="Moran D.A.P."/>
            <person name="Shinohara A."/>
            <person name="Yoshida Y."/>
            <person name="Fujiwara M."/>
            <person name="Mori M."/>
            <person name="Tomita M."/>
            <person name="Arakawa K."/>
        </authorList>
    </citation>
    <scope>NUCLEOTIDE SEQUENCE [LARGE SCALE GENOMIC DNA]</scope>
</reference>
<sequence>MWRSPLSEARVFSESCLKRLSDNCQLKDIRCSASVLGKEPKYIGNSWERVCKIKDLSLRVAVCVFMENGCTLINRMETCKFMKNDCIMDNRKTSSRIEKKKRARLTNFVVCSFSTAVCICVRACCVCQCDVPQQGRPFQTADLDLPNLAKTQFSWWE</sequence>
<dbReference type="OrthoDB" id="10503114at2759"/>
<proteinExistence type="predicted"/>
<gene>
    <name evidence="1" type="ORF">AVEN_104865_1</name>
</gene>
<evidence type="ECO:0000313" key="1">
    <source>
        <dbReference type="EMBL" id="GBM79324.1"/>
    </source>
</evidence>
<protein>
    <submittedName>
        <fullName evidence="1">Uncharacterized protein</fullName>
    </submittedName>
</protein>
<evidence type="ECO:0000313" key="2">
    <source>
        <dbReference type="Proteomes" id="UP000499080"/>
    </source>
</evidence>
<dbReference type="EMBL" id="BGPR01002816">
    <property type="protein sequence ID" value="GBM79324.1"/>
    <property type="molecule type" value="Genomic_DNA"/>
</dbReference>
<keyword evidence="2" id="KW-1185">Reference proteome</keyword>
<dbReference type="Proteomes" id="UP000499080">
    <property type="component" value="Unassembled WGS sequence"/>
</dbReference>
<accession>A0A4Y2INV9</accession>
<comment type="caution">
    <text evidence="1">The sequence shown here is derived from an EMBL/GenBank/DDBJ whole genome shotgun (WGS) entry which is preliminary data.</text>
</comment>
<name>A0A4Y2INV9_ARAVE</name>